<sequence length="84" mass="8997">MQYTSMTLPRPVLSQRCTLGAELVQLQDFTKVIAAGVGQLTSNLGDLAVDSLDGLHVAANLTIVVAFHGMVSFADFPRRPSLQP</sequence>
<accession>A0AAU8KWQ0</accession>
<organism evidence="1">
    <name type="scientific">Pseudomonas phage vB_PaeP_FBPa39</name>
    <dbReference type="NCBI Taxonomy" id="3231239"/>
    <lineage>
        <taxon>Viruses</taxon>
    </lineage>
</organism>
<name>A0AAU8KWQ0_9VIRU</name>
<evidence type="ECO:0000313" key="1">
    <source>
        <dbReference type="EMBL" id="XCN26679.1"/>
    </source>
</evidence>
<dbReference type="EMBL" id="PP813863">
    <property type="protein sequence ID" value="XCN26679.1"/>
    <property type="molecule type" value="Genomic_DNA"/>
</dbReference>
<reference evidence="1" key="1">
    <citation type="submission" date="2024-05" db="EMBL/GenBank/DDBJ databases">
        <title>Defense systems in Pseudomonas aeruginosa.</title>
        <authorList>
            <person name="van den Berg D.F."/>
            <person name="Costa R.A."/>
        </authorList>
    </citation>
    <scope>NUCLEOTIDE SEQUENCE</scope>
</reference>
<proteinExistence type="predicted"/>
<protein>
    <submittedName>
        <fullName evidence="1">Uncharacterized protein</fullName>
    </submittedName>
</protein>